<feature type="compositionally biased region" description="Basic and acidic residues" evidence="1">
    <location>
        <begin position="1379"/>
        <end position="1401"/>
    </location>
</feature>
<feature type="compositionally biased region" description="Low complexity" evidence="1">
    <location>
        <begin position="1576"/>
        <end position="1588"/>
    </location>
</feature>
<keyword evidence="3" id="KW-1185">Reference proteome</keyword>
<name>K6VGT0_PLACD</name>
<dbReference type="OrthoDB" id="381420at2759"/>
<evidence type="ECO:0000313" key="3">
    <source>
        <dbReference type="Proteomes" id="UP000006319"/>
    </source>
</evidence>
<feature type="region of interest" description="Disordered" evidence="1">
    <location>
        <begin position="257"/>
        <end position="297"/>
    </location>
</feature>
<feature type="compositionally biased region" description="Polar residues" evidence="1">
    <location>
        <begin position="758"/>
        <end position="774"/>
    </location>
</feature>
<sequence>MKNKIVDQLISGKNRSPLCTPARNECNEKNYLREEDLFLYSKPKDLIYYSVKPKPLNGSPSSSELSMNRTELKKKSDNLVVTHILQNEENDVICDSGISPEVGGIDRKNDTSDEKNITGMGREPVFGRKDSLEIRFRQGYIPPRNNHYEGANHPHLGCKMDGTSPDREKRMALPTQYEMGDPLQPLHQSREEKIQNEGTSILSSRLIKTEWTANHVGGRKNNHQKKITHDDDISEISEGRNDFVKITKEVYGSNNCSIYQSDAPDRNHMNEMERKKNGTQGSSGSSTTRHRKHLTDLPHFGTIYDEEQEDEDAADFNTASVMGSNDQKKSTQLRSPVNEGALKREKDSTNQDDSQSEMHKFNNTEQSLSDLIRAFQLKRAQNLGVPSGNLPGVDNPEDNYAENRSIATKKEMATRLDNCTNANKVKVSEKWVKRYEAPPQGNEQKVEELGEVRKGATLKMSHNRQMLNPSKWVLKNPFNKPKRSKSDDKTFLLCNNSGLTDSMQTYGYAHQGENKLGHTENSGENQMDYYLPRETNIIEFDEEGGNNYHLLNHQNGESTNGSYSVQEGRPYEKVQFIPANYILINREEYHPGVEIMKNEQMINSQENLTYPLMSEFMQPFVGSKGGLENDDSNYGSFVERKSCTDENFVHQKDKLSRSINYIRQIKKANEQARYAISMEEKVKKTRQGEERARGEEDAYFVSPRFGSLSQEEVEAVEEAGEASEVSHVREAPTWGEKKNKRVNPLIFSKRHLREGLLNNTRKQVNSKNGKNGYTNWAPKNGRGALPQKLSKQVETPPKDRSVELVQNVDLGEVHLNGEKIDTPNRVNRVNRPNRPNRPNGPNHPNSPNRPNRPNSPNISNISNLSDSLKLIELKRKGEICKSGANGRASAKKEDSPMKRDQVKHDQVKGDHVRDEKYTKKQTNTTLRRCPKIGSKKNDTNKALKIKSPFISKHSNTPMYATPIRNEPLKSIKMVKEERQHRQHNGSQQFGNLNRTGKIICERKKMKSKDKSIFFQKGESKKDTCQDTPVEATEKDEKNKIYNIPSCHSSSSYDHRPIHSLNNSNLSCDSQETQHVSTLAHMRKQNLAKMKEMISREREAVRRSSIVPYPKNGARGGKDSKWEVKGAGKREGKGEAKWEGKGEAKWEGKREGKGETSKEVIPKRNVLCRTKNVAPIETSICGRYEIGKGTKGIMGGSKAHNSVGTQMVEAHKADDYNISARKPILAKKNKREKYPLDIEASYKCKSIYIKINVDTNNEELLRHTQQKLPKRSLEFKLFTTKFVDGFIKSTESKNYKSSSIILQNAETDVFYNITIHVYSSVVSSLWLYGSASFYLTKYNVERFKLKTPSSVTFNKDGDVRNGVFSVERSAQKGVSSGALAREKKGEFKSASKNTPEKGKHGEPLFFTNSEGQNTQDYLLDEEVKGVKGVRDIPLDDHPSSSFDDDDISSDESHVRMENVNIGINLRGSPNLAHQYSTGQSNHNGDDQGIPQRDDPNQRNDSTRNEGGVSSSTYDELVLNFHEINKSKIKNDFQNVRYGKEDTRTSEVAAKDTSNAEEENNLQHYHRGSSHEQKDQSEQPSGSEPSPVEEPNARSYITATVKEEDHRLEKSLHSDNYLDENSEGNLKYTKFLIEKGTHSIMPDSTKLLSNSSLVKEDTNCCSFILSSTRSFKDAHESGSGSVESQKGKRPPTGGPPLKRDKNNFKTNLFRSCESGVTTNILTKDKKCSNVEERLPMLDAQKEKLAQIGRVLSENWTEDKNENCMMTTVHEVEGIPNENNPHTIKRNHLGGLTRPIFPPNGKETKGDNSRRHLHNSFVQIPSMEKWKKENSLRNDSHLSSGDPQLAEKEPNSTSNLVFSKGIFVYKNENADAEGLEATQERDEQNEVNLLSEIKNAKKSSCEDIPHSSDLSISGEAQVKAKECASGSDEREPVSGDTPSHDKGEELSKGNFLADKAPTFKDEVAKWSQSNRSDAKHTADSNCNRWILHKNGNVANKASAPNGLSTQNSIPNGKSVHKFGPWMNKGCYPPQEASPCAIRCAIRCATRGAIRCAIRCTIRCVVPCQTS</sequence>
<dbReference type="EMBL" id="DF157105">
    <property type="protein sequence ID" value="GAB68527.1"/>
    <property type="molecule type" value="Genomic_DNA"/>
</dbReference>
<feature type="region of interest" description="Disordered" evidence="1">
    <location>
        <begin position="103"/>
        <end position="124"/>
    </location>
</feature>
<evidence type="ECO:0000313" key="2">
    <source>
        <dbReference type="EMBL" id="GAB68527.1"/>
    </source>
</evidence>
<feature type="region of interest" description="Disordered" evidence="1">
    <location>
        <begin position="814"/>
        <end position="863"/>
    </location>
</feature>
<dbReference type="eggNOG" id="ENOG502QXJZ">
    <property type="taxonomic scope" value="Eukaryota"/>
</dbReference>
<proteinExistence type="predicted"/>
<feature type="compositionally biased region" description="Basic and acidic residues" evidence="1">
    <location>
        <begin position="1115"/>
        <end position="1156"/>
    </location>
</feature>
<feature type="region of interest" description="Disordered" evidence="1">
    <location>
        <begin position="1670"/>
        <end position="1702"/>
    </location>
</feature>
<feature type="region of interest" description="Disordered" evidence="1">
    <location>
        <begin position="882"/>
        <end position="922"/>
    </location>
</feature>
<feature type="region of interest" description="Disordered" evidence="1">
    <location>
        <begin position="1785"/>
        <end position="1850"/>
    </location>
</feature>
<dbReference type="Proteomes" id="UP000006319">
    <property type="component" value="Chromosome 13"/>
</dbReference>
<gene>
    <name evidence="2" type="ORF">PCYB_134010</name>
</gene>
<feature type="compositionally biased region" description="Low complexity" evidence="1">
    <location>
        <begin position="278"/>
        <end position="287"/>
    </location>
</feature>
<feature type="region of interest" description="Disordered" evidence="1">
    <location>
        <begin position="1107"/>
        <end position="1156"/>
    </location>
</feature>
<feature type="compositionally biased region" description="Basic and acidic residues" evidence="1">
    <location>
        <begin position="104"/>
        <end position="116"/>
    </location>
</feature>
<feature type="compositionally biased region" description="Basic and acidic residues" evidence="1">
    <location>
        <begin position="1821"/>
        <end position="1833"/>
    </location>
</feature>
<feature type="compositionally biased region" description="Basic and acidic residues" evidence="1">
    <location>
        <begin position="1915"/>
        <end position="1944"/>
    </location>
</feature>
<feature type="region of interest" description="Disordered" evidence="1">
    <location>
        <begin position="1374"/>
        <end position="1411"/>
    </location>
</feature>
<dbReference type="RefSeq" id="XP_004224474.1">
    <property type="nucleotide sequence ID" value="XM_004224426.1"/>
</dbReference>
<evidence type="ECO:0000256" key="1">
    <source>
        <dbReference type="SAM" id="MobiDB-lite"/>
    </source>
</evidence>
<feature type="region of interest" description="Disordered" evidence="1">
    <location>
        <begin position="1562"/>
        <end position="1591"/>
    </location>
</feature>
<feature type="compositionally biased region" description="Basic and acidic residues" evidence="1">
    <location>
        <begin position="263"/>
        <end position="276"/>
    </location>
</feature>
<feature type="compositionally biased region" description="Basic and acidic residues" evidence="1">
    <location>
        <begin position="890"/>
        <end position="918"/>
    </location>
</feature>
<feature type="region of interest" description="Disordered" evidence="1">
    <location>
        <begin position="1895"/>
        <end position="1946"/>
    </location>
</feature>
<feature type="region of interest" description="Disordered" evidence="1">
    <location>
        <begin position="1464"/>
        <end position="1509"/>
    </location>
</feature>
<feature type="compositionally biased region" description="Polar residues" evidence="1">
    <location>
        <begin position="321"/>
        <end position="335"/>
    </location>
</feature>
<feature type="region of interest" description="Disordered" evidence="1">
    <location>
        <begin position="1429"/>
        <end position="1450"/>
    </location>
</feature>
<accession>K6VGT0</accession>
<dbReference type="PhylomeDB" id="K6VGT0"/>
<feature type="compositionally biased region" description="Basic and acidic residues" evidence="1">
    <location>
        <begin position="1490"/>
        <end position="1502"/>
    </location>
</feature>
<dbReference type="KEGG" id="pcy:PCYB_134010"/>
<protein>
    <submittedName>
        <fullName evidence="2">Uncharacterized protein</fullName>
    </submittedName>
</protein>
<dbReference type="GeneID" id="14694905"/>
<dbReference type="OMA" id="QNCENYQ"/>
<reference evidence="2 3" key="1">
    <citation type="journal article" date="2012" name="Nat. Genet.">
        <title>Plasmodium cynomolgi genome sequences provide insight into Plasmodium vivax and the monkey malaria clade.</title>
        <authorList>
            <person name="Tachibana S."/>
            <person name="Sullivan S.A."/>
            <person name="Kawai S."/>
            <person name="Nakamura S."/>
            <person name="Kim H.R."/>
            <person name="Goto N."/>
            <person name="Arisue N."/>
            <person name="Palacpac N.M.Q."/>
            <person name="Honma H."/>
            <person name="Yagi M."/>
            <person name="Tougan T."/>
            <person name="Katakai Y."/>
            <person name="Kaneko O."/>
            <person name="Mita T."/>
            <person name="Kita K."/>
            <person name="Yasutomi Y."/>
            <person name="Sutton P.L."/>
            <person name="Shakhbatyan R."/>
            <person name="Horii T."/>
            <person name="Yasunaga T."/>
            <person name="Barnwell J.W."/>
            <person name="Escalante A.A."/>
            <person name="Carlton J.M."/>
            <person name="Tanabe K."/>
        </authorList>
    </citation>
    <scope>NUCLEOTIDE SEQUENCE [LARGE SCALE GENOMIC DNA]</scope>
    <source>
        <strain evidence="2 3">B</strain>
    </source>
</reference>
<organism evidence="2 3">
    <name type="scientific">Plasmodium cynomolgi (strain B)</name>
    <dbReference type="NCBI Taxonomy" id="1120755"/>
    <lineage>
        <taxon>Eukaryota</taxon>
        <taxon>Sar</taxon>
        <taxon>Alveolata</taxon>
        <taxon>Apicomplexa</taxon>
        <taxon>Aconoidasida</taxon>
        <taxon>Haemosporida</taxon>
        <taxon>Plasmodiidae</taxon>
        <taxon>Plasmodium</taxon>
        <taxon>Plasmodium (Plasmodium)</taxon>
    </lineage>
</organism>
<feature type="region of interest" description="Disordered" evidence="1">
    <location>
        <begin position="321"/>
        <end position="359"/>
    </location>
</feature>
<feature type="compositionally biased region" description="Low complexity" evidence="1">
    <location>
        <begin position="823"/>
        <end position="863"/>
    </location>
</feature>
<feature type="compositionally biased region" description="Polar residues" evidence="1">
    <location>
        <begin position="1470"/>
        <end position="1481"/>
    </location>
</feature>
<feature type="region of interest" description="Disordered" evidence="1">
    <location>
        <begin position="758"/>
        <end position="801"/>
    </location>
</feature>
<dbReference type="VEuPathDB" id="PlasmoDB:PCYB_134010"/>